<reference evidence="7" key="1">
    <citation type="submission" date="2012-12" db="EMBL/GenBank/DDBJ databases">
        <authorList>
            <person name="Hellsten U."/>
            <person name="Grimwood J."/>
            <person name="Chapman J.A."/>
            <person name="Shapiro H."/>
            <person name="Aerts A."/>
            <person name="Otillar R.P."/>
            <person name="Terry A.Y."/>
            <person name="Boore J.L."/>
            <person name="Simakov O."/>
            <person name="Marletaz F."/>
            <person name="Cho S.-J."/>
            <person name="Edsinger-Gonzales E."/>
            <person name="Havlak P."/>
            <person name="Kuo D.-H."/>
            <person name="Larsson T."/>
            <person name="Lv J."/>
            <person name="Arendt D."/>
            <person name="Savage R."/>
            <person name="Osoegawa K."/>
            <person name="de Jong P."/>
            <person name="Lindberg D.R."/>
            <person name="Seaver E.C."/>
            <person name="Weisblat D.A."/>
            <person name="Putnam N.H."/>
            <person name="Grigoriev I.V."/>
            <person name="Rokhsar D.S."/>
        </authorList>
    </citation>
    <scope>NUCLEOTIDE SEQUENCE</scope>
    <source>
        <strain evidence="7">I ESC-2004</strain>
    </source>
</reference>
<keyword evidence="1" id="KW-0808">Transferase</keyword>
<dbReference type="AlphaFoldDB" id="R7TGB7"/>
<dbReference type="InterPro" id="IPR037359">
    <property type="entry name" value="NST/OST"/>
</dbReference>
<dbReference type="STRING" id="283909.R7TGB7"/>
<dbReference type="Proteomes" id="UP000014760">
    <property type="component" value="Unassembled WGS sequence"/>
</dbReference>
<feature type="binding site" evidence="3">
    <location>
        <position position="104"/>
    </location>
    <ligand>
        <name>3'-phosphoadenylyl sulfate</name>
        <dbReference type="ChEBI" id="CHEBI:58339"/>
    </ligand>
</feature>
<accession>R7TGB7</accession>
<evidence type="ECO:0008006" key="8">
    <source>
        <dbReference type="Google" id="ProtNLM"/>
    </source>
</evidence>
<sequence>MLRDDVNPLPPIDPSRRKRAKPTLIPVGVRKGGRGAINRFLALNPRISTLGNEAEGEQWYLKRLPEMANREVLFEKTPDYFNFDFVPGRIKKFHPEQKMLVMLRDR</sequence>
<evidence type="ECO:0000256" key="4">
    <source>
        <dbReference type="SAM" id="MobiDB-lite"/>
    </source>
</evidence>
<dbReference type="PANTHER" id="PTHR10605">
    <property type="entry name" value="HEPARAN SULFATE SULFOTRANSFERASE"/>
    <property type="match status" value="1"/>
</dbReference>
<evidence type="ECO:0000256" key="1">
    <source>
        <dbReference type="ARBA" id="ARBA00022679"/>
    </source>
</evidence>
<dbReference type="Gene3D" id="3.40.50.300">
    <property type="entry name" value="P-loop containing nucleotide triphosphate hydrolases"/>
    <property type="match status" value="1"/>
</dbReference>
<dbReference type="EMBL" id="KB310082">
    <property type="protein sequence ID" value="ELT92537.1"/>
    <property type="molecule type" value="Genomic_DNA"/>
</dbReference>
<evidence type="ECO:0000313" key="6">
    <source>
        <dbReference type="EnsemblMetazoa" id="CapteP186899"/>
    </source>
</evidence>
<dbReference type="EMBL" id="AMQN01002796">
    <property type="status" value="NOT_ANNOTATED_CDS"/>
    <property type="molecule type" value="Genomic_DNA"/>
</dbReference>
<organism evidence="5">
    <name type="scientific">Capitella teleta</name>
    <name type="common">Polychaete worm</name>
    <dbReference type="NCBI Taxonomy" id="283909"/>
    <lineage>
        <taxon>Eukaryota</taxon>
        <taxon>Metazoa</taxon>
        <taxon>Spiralia</taxon>
        <taxon>Lophotrochozoa</taxon>
        <taxon>Annelida</taxon>
        <taxon>Polychaeta</taxon>
        <taxon>Sedentaria</taxon>
        <taxon>Scolecida</taxon>
        <taxon>Capitellidae</taxon>
        <taxon>Capitella</taxon>
    </lineage>
</organism>
<dbReference type="HOGENOM" id="CLU_2225699_0_0_1"/>
<dbReference type="GO" id="GO:0008146">
    <property type="term" value="F:sulfotransferase activity"/>
    <property type="evidence" value="ECO:0007669"/>
    <property type="project" value="InterPro"/>
</dbReference>
<reference evidence="5 7" key="2">
    <citation type="journal article" date="2013" name="Nature">
        <title>Insights into bilaterian evolution from three spiralian genomes.</title>
        <authorList>
            <person name="Simakov O."/>
            <person name="Marletaz F."/>
            <person name="Cho S.J."/>
            <person name="Edsinger-Gonzales E."/>
            <person name="Havlak P."/>
            <person name="Hellsten U."/>
            <person name="Kuo D.H."/>
            <person name="Larsson T."/>
            <person name="Lv J."/>
            <person name="Arendt D."/>
            <person name="Savage R."/>
            <person name="Osoegawa K."/>
            <person name="de Jong P."/>
            <person name="Grimwood J."/>
            <person name="Chapman J.A."/>
            <person name="Shapiro H."/>
            <person name="Aerts A."/>
            <person name="Otillar R.P."/>
            <person name="Terry A.Y."/>
            <person name="Boore J.L."/>
            <person name="Grigoriev I.V."/>
            <person name="Lindberg D.R."/>
            <person name="Seaver E.C."/>
            <person name="Weisblat D.A."/>
            <person name="Putnam N.H."/>
            <person name="Rokhsar D.S."/>
        </authorList>
    </citation>
    <scope>NUCLEOTIDE SEQUENCE</scope>
    <source>
        <strain evidence="5 7">I ESC-2004</strain>
    </source>
</reference>
<gene>
    <name evidence="5" type="ORF">CAPTEDRAFT_186899</name>
</gene>
<evidence type="ECO:0000313" key="7">
    <source>
        <dbReference type="Proteomes" id="UP000014760"/>
    </source>
</evidence>
<reference evidence="6" key="3">
    <citation type="submission" date="2015-06" db="UniProtKB">
        <authorList>
            <consortium name="EnsemblMetazoa"/>
        </authorList>
    </citation>
    <scope>IDENTIFICATION</scope>
</reference>
<name>R7TGB7_CAPTE</name>
<feature type="region of interest" description="Disordered" evidence="4">
    <location>
        <begin position="1"/>
        <end position="21"/>
    </location>
</feature>
<dbReference type="OrthoDB" id="411451at2759"/>
<protein>
    <recommendedName>
        <fullName evidence="8">Sulfotransferase domain-containing protein</fullName>
    </recommendedName>
</protein>
<dbReference type="SUPFAM" id="SSF52540">
    <property type="entry name" value="P-loop containing nucleoside triphosphate hydrolases"/>
    <property type="match status" value="1"/>
</dbReference>
<evidence type="ECO:0000256" key="2">
    <source>
        <dbReference type="PIRSR" id="PIRSR637359-1"/>
    </source>
</evidence>
<proteinExistence type="predicted"/>
<keyword evidence="7" id="KW-1185">Reference proteome</keyword>
<dbReference type="EnsemblMetazoa" id="CapteT186899">
    <property type="protein sequence ID" value="CapteP186899"/>
    <property type="gene ID" value="CapteG186899"/>
</dbReference>
<feature type="active site" description="For sulfotransferase activity" evidence="2">
    <location>
        <position position="31"/>
    </location>
</feature>
<dbReference type="InterPro" id="IPR027417">
    <property type="entry name" value="P-loop_NTPase"/>
</dbReference>
<evidence type="ECO:0000256" key="3">
    <source>
        <dbReference type="PIRSR" id="PIRSR637359-2"/>
    </source>
</evidence>
<evidence type="ECO:0000313" key="5">
    <source>
        <dbReference type="EMBL" id="ELT92537.1"/>
    </source>
</evidence>
<dbReference type="PANTHER" id="PTHR10605:SF56">
    <property type="entry name" value="BIFUNCTIONAL HEPARAN SULFATE N-DEACETYLASE_N-SULFOTRANSFERASE"/>
    <property type="match status" value="1"/>
</dbReference>